<comment type="subcellular location">
    <subcellularLocation>
        <location evidence="1 10">Cell outer membrane</location>
        <topology evidence="1 10">Multi-pass membrane protein</topology>
    </subcellularLocation>
</comment>
<accession>A0A241ZGI0</accession>
<dbReference type="Proteomes" id="UP000194699">
    <property type="component" value="Unassembled WGS sequence"/>
</dbReference>
<dbReference type="Gene3D" id="2.170.130.10">
    <property type="entry name" value="TonB-dependent receptor, plug domain"/>
    <property type="match status" value="1"/>
</dbReference>
<keyword evidence="6 11" id="KW-0798">TonB box</keyword>
<gene>
    <name evidence="15" type="ORF">B9X95_05205</name>
</gene>
<organism evidence="15 16">
    <name type="scientific">Acinetobacter baumannii</name>
    <dbReference type="NCBI Taxonomy" id="470"/>
    <lineage>
        <taxon>Bacteria</taxon>
        <taxon>Pseudomonadati</taxon>
        <taxon>Pseudomonadota</taxon>
        <taxon>Gammaproteobacteria</taxon>
        <taxon>Moraxellales</taxon>
        <taxon>Moraxellaceae</taxon>
        <taxon>Acinetobacter</taxon>
        <taxon>Acinetobacter calcoaceticus/baumannii complex</taxon>
    </lineage>
</organism>
<evidence type="ECO:0000256" key="8">
    <source>
        <dbReference type="ARBA" id="ARBA00023170"/>
    </source>
</evidence>
<dbReference type="Pfam" id="PF00593">
    <property type="entry name" value="TonB_dep_Rec_b-barrel"/>
    <property type="match status" value="1"/>
</dbReference>
<dbReference type="InterPro" id="IPR010105">
    <property type="entry name" value="TonB_sidphr_rcpt"/>
</dbReference>
<keyword evidence="7 10" id="KW-0472">Membrane</keyword>
<evidence type="ECO:0000256" key="1">
    <source>
        <dbReference type="ARBA" id="ARBA00004571"/>
    </source>
</evidence>
<evidence type="ECO:0000259" key="13">
    <source>
        <dbReference type="Pfam" id="PF00593"/>
    </source>
</evidence>
<evidence type="ECO:0000256" key="7">
    <source>
        <dbReference type="ARBA" id="ARBA00023136"/>
    </source>
</evidence>
<evidence type="ECO:0000256" key="12">
    <source>
        <dbReference type="SAM" id="SignalP"/>
    </source>
</evidence>
<dbReference type="CDD" id="cd01347">
    <property type="entry name" value="ligand_gated_channel"/>
    <property type="match status" value="1"/>
</dbReference>
<dbReference type="InterPro" id="IPR000531">
    <property type="entry name" value="Beta-barrel_TonB"/>
</dbReference>
<evidence type="ECO:0000256" key="9">
    <source>
        <dbReference type="ARBA" id="ARBA00023237"/>
    </source>
</evidence>
<evidence type="ECO:0000259" key="14">
    <source>
        <dbReference type="Pfam" id="PF07715"/>
    </source>
</evidence>
<dbReference type="EMBL" id="NGEL01000050">
    <property type="protein sequence ID" value="OTM91172.1"/>
    <property type="molecule type" value="Genomic_DNA"/>
</dbReference>
<evidence type="ECO:0000256" key="11">
    <source>
        <dbReference type="RuleBase" id="RU003357"/>
    </source>
</evidence>
<evidence type="ECO:0000256" key="3">
    <source>
        <dbReference type="ARBA" id="ARBA00022448"/>
    </source>
</evidence>
<keyword evidence="5 10" id="KW-0812">Transmembrane</keyword>
<dbReference type="PANTHER" id="PTHR30442">
    <property type="entry name" value="IRON III DICITRATE TRANSPORT PROTEIN FECA"/>
    <property type="match status" value="1"/>
</dbReference>
<dbReference type="InterPro" id="IPR036942">
    <property type="entry name" value="Beta-barrel_TonB_sf"/>
</dbReference>
<proteinExistence type="inferred from homology"/>
<dbReference type="PROSITE" id="PS52016">
    <property type="entry name" value="TONB_DEPENDENT_REC_3"/>
    <property type="match status" value="1"/>
</dbReference>
<feature type="signal peptide" evidence="12">
    <location>
        <begin position="1"/>
        <end position="22"/>
    </location>
</feature>
<dbReference type="InterPro" id="IPR012910">
    <property type="entry name" value="Plug_dom"/>
</dbReference>
<dbReference type="GO" id="GO:0015891">
    <property type="term" value="P:siderophore transport"/>
    <property type="evidence" value="ECO:0007669"/>
    <property type="project" value="InterPro"/>
</dbReference>
<evidence type="ECO:0000313" key="16">
    <source>
        <dbReference type="Proteomes" id="UP000194699"/>
    </source>
</evidence>
<dbReference type="AlphaFoldDB" id="A0A241ZGI0"/>
<name>A0A241ZGI0_ACIBA</name>
<keyword evidence="9 10" id="KW-0998">Cell outer membrane</keyword>
<keyword evidence="4 10" id="KW-1134">Transmembrane beta strand</keyword>
<feature type="chain" id="PRO_5012579857" evidence="12">
    <location>
        <begin position="23"/>
        <end position="702"/>
    </location>
</feature>
<keyword evidence="12" id="KW-0732">Signal</keyword>
<feature type="domain" description="TonB-dependent receptor plug" evidence="14">
    <location>
        <begin position="53"/>
        <end position="165"/>
    </location>
</feature>
<dbReference type="InterPro" id="IPR039426">
    <property type="entry name" value="TonB-dep_rcpt-like"/>
</dbReference>
<dbReference type="Pfam" id="PF07715">
    <property type="entry name" value="Plug"/>
    <property type="match status" value="1"/>
</dbReference>
<dbReference type="InterPro" id="IPR037066">
    <property type="entry name" value="Plug_dom_sf"/>
</dbReference>
<evidence type="ECO:0000313" key="15">
    <source>
        <dbReference type="EMBL" id="OTM91172.1"/>
    </source>
</evidence>
<keyword evidence="8 15" id="KW-0675">Receptor</keyword>
<dbReference type="GO" id="GO:0015343">
    <property type="term" value="F:siderophore-iron transmembrane transporter activity"/>
    <property type="evidence" value="ECO:0007669"/>
    <property type="project" value="InterPro"/>
</dbReference>
<sequence length="702" mass="76955">MSLPQFKKSVLALCLFPSILYAADTAPTVTLNPITVQAEGNWLDEANAQKVLNHAGARTVIQRDELINRGVTSVKEALRTVPGIQAPENAGTAGSDASLSIGVRGLTSRFSPRSQVLVDGVPLSFAPYGQSQLSLAPTSLGNTESIDVVRGAGSVRFGPQNVGGIINFNSRTIPETFAGTVDLTTEIAENGHVKFNPNLFVGGTLDNGLGLALLYSGVNGEGFRDKNDDSDINDIRLKAAYAIDEYAKIEANLHRYDADVDMPGGLTPAQFAENPYQSLRNHDYMKGHRTDGSVKYSYKKDDNAFELLAYHTDTFRDAGMERSGSKLYQTAPRNYKVTAIEPRYSHAYQLGTTENEVSVGYRYLHETSEEAVNRASYNTVTGPTNEYAWTKADGKTDAHALFIDNRTDVGAWSLIPGVRFEKIKTTENMYKLNKDASVLNGVHAEKSYDAVLPSFSVMYKANDLWNIFANYGKSFAPLQYSQMANTNASGAYLTMQGLQPEKANNYEIGTHYLDPYLSLEFTLFYIDFSDELKRDDATQTYSNLGATEHKGAEFGFKYNLGAISDELSGISLYANTTYTKATASAGENKGQDLDFYSQLVGNAGIDYKIDQWTLNTNFYGQSGQTASGTHDATGRYGNIPGYGLVGVRASYDFSNTQLNGLKVGFGVKNLFDREYYTRSADQVGGMYVGAPQTYYLQTSFDF</sequence>
<dbReference type="Gene3D" id="2.40.170.20">
    <property type="entry name" value="TonB-dependent receptor, beta-barrel domain"/>
    <property type="match status" value="1"/>
</dbReference>
<dbReference type="GO" id="GO:0009279">
    <property type="term" value="C:cell outer membrane"/>
    <property type="evidence" value="ECO:0007669"/>
    <property type="project" value="UniProtKB-SubCell"/>
</dbReference>
<feature type="domain" description="TonB-dependent receptor-like beta-barrel" evidence="13">
    <location>
        <begin position="252"/>
        <end position="670"/>
    </location>
</feature>
<evidence type="ECO:0000256" key="5">
    <source>
        <dbReference type="ARBA" id="ARBA00022692"/>
    </source>
</evidence>
<evidence type="ECO:0000256" key="6">
    <source>
        <dbReference type="ARBA" id="ARBA00023077"/>
    </source>
</evidence>
<dbReference type="SUPFAM" id="SSF56935">
    <property type="entry name" value="Porins"/>
    <property type="match status" value="1"/>
</dbReference>
<dbReference type="NCBIfam" id="TIGR01783">
    <property type="entry name" value="TonB-siderophor"/>
    <property type="match status" value="1"/>
</dbReference>
<comment type="caution">
    <text evidence="15">The sequence shown here is derived from an EMBL/GenBank/DDBJ whole genome shotgun (WGS) entry which is preliminary data.</text>
</comment>
<evidence type="ECO:0000256" key="4">
    <source>
        <dbReference type="ARBA" id="ARBA00022452"/>
    </source>
</evidence>
<evidence type="ECO:0000256" key="2">
    <source>
        <dbReference type="ARBA" id="ARBA00009810"/>
    </source>
</evidence>
<evidence type="ECO:0000256" key="10">
    <source>
        <dbReference type="PROSITE-ProRule" id="PRU01360"/>
    </source>
</evidence>
<dbReference type="GO" id="GO:0038023">
    <property type="term" value="F:signaling receptor activity"/>
    <property type="evidence" value="ECO:0007669"/>
    <property type="project" value="InterPro"/>
</dbReference>
<dbReference type="RefSeq" id="WP_086249644.1">
    <property type="nucleotide sequence ID" value="NZ_CP113444.1"/>
</dbReference>
<keyword evidence="3 10" id="KW-0813">Transport</keyword>
<dbReference type="PANTHER" id="PTHR30442:SF0">
    <property type="entry name" value="FE(3+) DICITRATE TRANSPORT PROTEIN FECA"/>
    <property type="match status" value="1"/>
</dbReference>
<protein>
    <submittedName>
        <fullName evidence="15">TonB-dependent siderophore receptor</fullName>
    </submittedName>
</protein>
<comment type="similarity">
    <text evidence="2 10 11">Belongs to the TonB-dependent receptor family.</text>
</comment>
<reference evidence="15 16" key="1">
    <citation type="submission" date="2017-05" db="EMBL/GenBank/DDBJ databases">
        <authorList>
            <person name="Song R."/>
            <person name="Chenine A.L."/>
            <person name="Ruprecht R.M."/>
        </authorList>
    </citation>
    <scope>NUCLEOTIDE SEQUENCE [LARGE SCALE GENOMIC DNA]</scope>
    <source>
        <strain evidence="15 16">PR350</strain>
    </source>
</reference>